<dbReference type="Proteomes" id="UP000799770">
    <property type="component" value="Unassembled WGS sequence"/>
</dbReference>
<evidence type="ECO:0000256" key="1">
    <source>
        <dbReference type="SAM" id="Coils"/>
    </source>
</evidence>
<feature type="domain" description="FAS1" evidence="4">
    <location>
        <begin position="132"/>
        <end position="269"/>
    </location>
</feature>
<sequence length="467" mass="52123">MRLVQALPLLTLASAFVITENEVFEKIEKSGRHFLKDTHKSGQQLLDNTQNFLDDAFEKAVDTAKDVGNKAYHKVHEAGCDVESWLEGSPLADEEVDVWDEEHPHPPHHGPPHHGPPHHGKPKHPHHGHKPNLTVYELISKSKYTTKLAKLINEYDDLVETLNSTKANFTIFAPTDAAFEKIPKHGKKPSKEFLKDLLLYHVSDDFYPAGRVLHSYTIPTLYEPENLGHKQRLTVRVTLKGPTINFYSKIVAVNIFGTNGVIHGVDSILVPPPSVAAIIDLLPGEFSTLELAFGKTGLWDKINSTDYPHEGGTLFAPSNFAFKKLGPKINAFLFSKFGEKYLKALLEYHIVVNQTLYSDAFYDATKDEVETARPPYYHFDLETALKDKSIAVDVARYGPFISIRLNGFSRVTVHDGVASDGVIQVVSDVLIPPKNAATGEGVWAGEELSVDDFKARFEPFVEETLEL</sequence>
<dbReference type="AlphaFoldDB" id="A0A6A5ZB03"/>
<evidence type="ECO:0000256" key="2">
    <source>
        <dbReference type="SAM" id="MobiDB-lite"/>
    </source>
</evidence>
<dbReference type="FunFam" id="2.30.180.10:FF:000042">
    <property type="entry name" value="Fasciclin domain family"/>
    <property type="match status" value="1"/>
</dbReference>
<accession>A0A6A5ZB03</accession>
<dbReference type="Gene3D" id="2.30.180.10">
    <property type="entry name" value="FAS1 domain"/>
    <property type="match status" value="2"/>
</dbReference>
<organism evidence="5 6">
    <name type="scientific">Lophiotrema nucula</name>
    <dbReference type="NCBI Taxonomy" id="690887"/>
    <lineage>
        <taxon>Eukaryota</taxon>
        <taxon>Fungi</taxon>
        <taxon>Dikarya</taxon>
        <taxon>Ascomycota</taxon>
        <taxon>Pezizomycotina</taxon>
        <taxon>Dothideomycetes</taxon>
        <taxon>Pleosporomycetidae</taxon>
        <taxon>Pleosporales</taxon>
        <taxon>Lophiotremataceae</taxon>
        <taxon>Lophiotrema</taxon>
    </lineage>
</organism>
<evidence type="ECO:0000313" key="5">
    <source>
        <dbReference type="EMBL" id="KAF2116689.1"/>
    </source>
</evidence>
<evidence type="ECO:0000313" key="6">
    <source>
        <dbReference type="Proteomes" id="UP000799770"/>
    </source>
</evidence>
<dbReference type="InterPro" id="IPR000782">
    <property type="entry name" value="FAS1_domain"/>
</dbReference>
<feature type="signal peptide" evidence="3">
    <location>
        <begin position="1"/>
        <end position="15"/>
    </location>
</feature>
<dbReference type="OrthoDB" id="7700931at2759"/>
<keyword evidence="6" id="KW-1185">Reference proteome</keyword>
<dbReference type="Pfam" id="PF02469">
    <property type="entry name" value="Fasciclin"/>
    <property type="match status" value="2"/>
</dbReference>
<reference evidence="5" key="1">
    <citation type="journal article" date="2020" name="Stud. Mycol.">
        <title>101 Dothideomycetes genomes: a test case for predicting lifestyles and emergence of pathogens.</title>
        <authorList>
            <person name="Haridas S."/>
            <person name="Albert R."/>
            <person name="Binder M."/>
            <person name="Bloem J."/>
            <person name="Labutti K."/>
            <person name="Salamov A."/>
            <person name="Andreopoulos B."/>
            <person name="Baker S."/>
            <person name="Barry K."/>
            <person name="Bills G."/>
            <person name="Bluhm B."/>
            <person name="Cannon C."/>
            <person name="Castanera R."/>
            <person name="Culley D."/>
            <person name="Daum C."/>
            <person name="Ezra D."/>
            <person name="Gonzalez J."/>
            <person name="Henrissat B."/>
            <person name="Kuo A."/>
            <person name="Liang C."/>
            <person name="Lipzen A."/>
            <person name="Lutzoni F."/>
            <person name="Magnuson J."/>
            <person name="Mondo S."/>
            <person name="Nolan M."/>
            <person name="Ohm R."/>
            <person name="Pangilinan J."/>
            <person name="Park H.-J."/>
            <person name="Ramirez L."/>
            <person name="Alfaro M."/>
            <person name="Sun H."/>
            <person name="Tritt A."/>
            <person name="Yoshinaga Y."/>
            <person name="Zwiers L.-H."/>
            <person name="Turgeon B."/>
            <person name="Goodwin S."/>
            <person name="Spatafora J."/>
            <person name="Crous P."/>
            <person name="Grigoriev I."/>
        </authorList>
    </citation>
    <scope>NUCLEOTIDE SEQUENCE</scope>
    <source>
        <strain evidence="5">CBS 627.86</strain>
    </source>
</reference>
<keyword evidence="1" id="KW-0175">Coiled coil</keyword>
<evidence type="ECO:0000259" key="4">
    <source>
        <dbReference type="PROSITE" id="PS50213"/>
    </source>
</evidence>
<dbReference type="SMART" id="SM00554">
    <property type="entry name" value="FAS1"/>
    <property type="match status" value="2"/>
</dbReference>
<feature type="region of interest" description="Disordered" evidence="2">
    <location>
        <begin position="100"/>
        <end position="131"/>
    </location>
</feature>
<dbReference type="InterPro" id="IPR036378">
    <property type="entry name" value="FAS1_dom_sf"/>
</dbReference>
<dbReference type="PROSITE" id="PS50213">
    <property type="entry name" value="FAS1"/>
    <property type="match status" value="2"/>
</dbReference>
<name>A0A6A5ZB03_9PLEO</name>
<protein>
    <submittedName>
        <fullName evidence="5">FAS1 domain-containing protein</fullName>
    </submittedName>
</protein>
<dbReference type="EMBL" id="ML977320">
    <property type="protein sequence ID" value="KAF2116689.1"/>
    <property type="molecule type" value="Genomic_DNA"/>
</dbReference>
<feature type="chain" id="PRO_5025485182" evidence="3">
    <location>
        <begin position="16"/>
        <end position="467"/>
    </location>
</feature>
<dbReference type="PANTHER" id="PTHR10900:SF125">
    <property type="entry name" value="FAS1 DOMAIN-CONTAINING PROTEIN YLR001C"/>
    <property type="match status" value="1"/>
</dbReference>
<feature type="coiled-coil region" evidence="1">
    <location>
        <begin position="141"/>
        <end position="168"/>
    </location>
</feature>
<evidence type="ECO:0000256" key="3">
    <source>
        <dbReference type="SAM" id="SignalP"/>
    </source>
</evidence>
<dbReference type="PANTHER" id="PTHR10900">
    <property type="entry name" value="PERIOSTIN-RELATED"/>
    <property type="match status" value="1"/>
</dbReference>
<feature type="compositionally biased region" description="Basic residues" evidence="2">
    <location>
        <begin position="106"/>
        <end position="130"/>
    </location>
</feature>
<keyword evidence="3" id="KW-0732">Signal</keyword>
<proteinExistence type="predicted"/>
<dbReference type="InterPro" id="IPR050904">
    <property type="entry name" value="Adhesion/Biosynth-related"/>
</dbReference>
<dbReference type="SUPFAM" id="SSF82153">
    <property type="entry name" value="FAS1 domain"/>
    <property type="match status" value="2"/>
</dbReference>
<feature type="domain" description="FAS1" evidence="4">
    <location>
        <begin position="262"/>
        <end position="430"/>
    </location>
</feature>
<gene>
    <name evidence="5" type="ORF">BDV96DRAFT_572674</name>
</gene>